<evidence type="ECO:0000313" key="2">
    <source>
        <dbReference type="Proteomes" id="UP000178065"/>
    </source>
</evidence>
<evidence type="ECO:0008006" key="3">
    <source>
        <dbReference type="Google" id="ProtNLM"/>
    </source>
</evidence>
<dbReference type="AlphaFoldDB" id="A0A1G2QW38"/>
<accession>A0A1G2QW38</accession>
<protein>
    <recommendedName>
        <fullName evidence="3">Diacylglycerol glucosyltransferase N-terminal domain-containing protein</fullName>
    </recommendedName>
</protein>
<dbReference type="Proteomes" id="UP000178065">
    <property type="component" value="Unassembled WGS sequence"/>
</dbReference>
<proteinExistence type="predicted"/>
<comment type="caution">
    <text evidence="1">The sequence shown here is derived from an EMBL/GenBank/DDBJ whole genome shotgun (WGS) entry which is preliminary data.</text>
</comment>
<dbReference type="EMBL" id="MHTT01000028">
    <property type="protein sequence ID" value="OHA64786.1"/>
    <property type="molecule type" value="Genomic_DNA"/>
</dbReference>
<organism evidence="1 2">
    <name type="scientific">Candidatus Wildermuthbacteria bacterium RIFCSPHIGHO2_01_FULL_49_22b</name>
    <dbReference type="NCBI Taxonomy" id="1802448"/>
    <lineage>
        <taxon>Bacteria</taxon>
        <taxon>Candidatus Wildermuthiibacteriota</taxon>
    </lineage>
</organism>
<reference evidence="1 2" key="1">
    <citation type="journal article" date="2016" name="Nat. Commun.">
        <title>Thousands of microbial genomes shed light on interconnected biogeochemical processes in an aquifer system.</title>
        <authorList>
            <person name="Anantharaman K."/>
            <person name="Brown C.T."/>
            <person name="Hug L.A."/>
            <person name="Sharon I."/>
            <person name="Castelle C.J."/>
            <person name="Probst A.J."/>
            <person name="Thomas B.C."/>
            <person name="Singh A."/>
            <person name="Wilkins M.J."/>
            <person name="Karaoz U."/>
            <person name="Brodie E.L."/>
            <person name="Williams K.H."/>
            <person name="Hubbard S.S."/>
            <person name="Banfield J.F."/>
        </authorList>
    </citation>
    <scope>NUCLEOTIDE SEQUENCE [LARGE SCALE GENOMIC DNA]</scope>
</reference>
<gene>
    <name evidence="1" type="ORF">A2672_00430</name>
</gene>
<name>A0A1G2QW38_9BACT</name>
<evidence type="ECO:0000313" key="1">
    <source>
        <dbReference type="EMBL" id="OHA64786.1"/>
    </source>
</evidence>
<dbReference type="STRING" id="1802448.A2672_00430"/>
<sequence>MRNQKRLSTKRRTSNGAWVVAVDMGYGHQRAAFALRGLAVQGKIIAANEYAGMPDLDRIIWQETRSVYEFISRFKKIPVLGDLAFSLMDKVQEIKPFYPKERPLEPAGLQLRAIYGLMEKRHWGRHLIEKLDERPLPFVATFPALAFMAEHWGYQGRIYLVVTDSDAARAWVPLFPQKTKIRYCAPSQLVAERLAQYGVPKENIFLTGFPLPEEFTSGEGFLQTKKALARRLIRLDPQRKYLTRYADVVRSYLGKVPTEPDGAPVLTFAVGGAGAQQALGEQMIRSLAPLLKEGKLRLCMVASTHEDAALKFRRAAKAEGLSAKEVEVVSCKSKEEYFAHFTKVLGTADILWTKPSELSFYASLGIPLLLAPSIGSQEVQNRKWLLRIGAAVDQLKVEYAGEWLPDFLKQGLFAEAAMQGFVEMERNGTANIISRVSAS</sequence>